<keyword evidence="1" id="KW-0812">Transmembrane</keyword>
<reference evidence="3 4" key="1">
    <citation type="submission" date="2018-12" db="EMBL/GenBank/DDBJ databases">
        <authorList>
            <person name="Criscuolo A."/>
        </authorList>
    </citation>
    <scope>NUCLEOTIDE SEQUENCE [LARGE SCALE GENOMIC DNA]</scope>
    <source>
        <strain evidence="3">ACIP1116241</strain>
    </source>
</reference>
<gene>
    <name evidence="3" type="ORF">PARHAE_01120</name>
</gene>
<feature type="signal peptide" evidence="2">
    <location>
        <begin position="1"/>
        <end position="22"/>
    </location>
</feature>
<evidence type="ECO:0000256" key="2">
    <source>
        <dbReference type="SAM" id="SignalP"/>
    </source>
</evidence>
<evidence type="ECO:0008006" key="5">
    <source>
        <dbReference type="Google" id="ProtNLM"/>
    </source>
</evidence>
<accession>A0A3S4DV13</accession>
<keyword evidence="1" id="KW-1133">Transmembrane helix</keyword>
<name>A0A3S4DV13_9RHOB</name>
<evidence type="ECO:0000313" key="4">
    <source>
        <dbReference type="Proteomes" id="UP000270743"/>
    </source>
</evidence>
<dbReference type="EMBL" id="UZWE01000024">
    <property type="protein sequence ID" value="VDS07940.1"/>
    <property type="molecule type" value="Genomic_DNA"/>
</dbReference>
<feature type="transmembrane region" description="Helical" evidence="1">
    <location>
        <begin position="176"/>
        <end position="195"/>
    </location>
</feature>
<dbReference type="RefSeq" id="WP_126153623.1">
    <property type="nucleotide sequence ID" value="NZ_UZWE01000024.1"/>
</dbReference>
<sequence length="202" mass="22054">MGIRALCAAAAVMVGVGSAAEAATIEQYDYRLRYEGTTFGSVAYSEYETQTRTEYGTVHSSADPFGLPHRFSDLAVGDYVNLHIRAEIPHNPIYDSEGNGGRAPVCLIGSFNCSAFVKGAEPGLNLYNIWNLFLIMKDGDTIFQTEGGYAGDYYKLEFGEVYYRDPTAEFSIIAPIPLPATVALLPLGMGALALMRRRRRSA</sequence>
<keyword evidence="4" id="KW-1185">Reference proteome</keyword>
<keyword evidence="2" id="KW-0732">Signal</keyword>
<feature type="chain" id="PRO_5018771969" description="VPLPA-CTERM protein sorting domain-containing protein" evidence="2">
    <location>
        <begin position="23"/>
        <end position="202"/>
    </location>
</feature>
<protein>
    <recommendedName>
        <fullName evidence="5">VPLPA-CTERM protein sorting domain-containing protein</fullName>
    </recommendedName>
</protein>
<dbReference type="AlphaFoldDB" id="A0A3S4DV13"/>
<dbReference type="Proteomes" id="UP000270743">
    <property type="component" value="Unassembled WGS sequence"/>
</dbReference>
<evidence type="ECO:0000313" key="3">
    <source>
        <dbReference type="EMBL" id="VDS07940.1"/>
    </source>
</evidence>
<proteinExistence type="predicted"/>
<keyword evidence="1" id="KW-0472">Membrane</keyword>
<evidence type="ECO:0000256" key="1">
    <source>
        <dbReference type="SAM" id="Phobius"/>
    </source>
</evidence>
<organism evidence="3 4">
    <name type="scientific">Paracoccus haematequi</name>
    <dbReference type="NCBI Taxonomy" id="2491866"/>
    <lineage>
        <taxon>Bacteria</taxon>
        <taxon>Pseudomonadati</taxon>
        <taxon>Pseudomonadota</taxon>
        <taxon>Alphaproteobacteria</taxon>
        <taxon>Rhodobacterales</taxon>
        <taxon>Paracoccaceae</taxon>
        <taxon>Paracoccus</taxon>
    </lineage>
</organism>